<keyword evidence="2" id="KW-1185">Reference proteome</keyword>
<evidence type="ECO:0000313" key="1">
    <source>
        <dbReference type="EMBL" id="CUA79046.1"/>
    </source>
</evidence>
<sequence length="55" mass="6658">MVLFFIIAMMVDHYETTVKKIEPPAYATVNEKLDQPFQPRQYIRKIERKEKEKTN</sequence>
<evidence type="ECO:0000313" key="2">
    <source>
        <dbReference type="Proteomes" id="UP000182738"/>
    </source>
</evidence>
<protein>
    <submittedName>
        <fullName evidence="1">Uncharacterized protein</fullName>
    </submittedName>
</protein>
<dbReference type="EMBL" id="CYGZ01000002">
    <property type="protein sequence ID" value="CUA79046.1"/>
    <property type="molecule type" value="Genomic_DNA"/>
</dbReference>
<accession>A0A0K6GKK6</accession>
<name>A0A0K6GKK6_9BACL</name>
<organism evidence="1 2">
    <name type="scientific">Anoxybacillus suryakundensis</name>
    <dbReference type="NCBI Taxonomy" id="1325335"/>
    <lineage>
        <taxon>Bacteria</taxon>
        <taxon>Bacillati</taxon>
        <taxon>Bacillota</taxon>
        <taxon>Bacilli</taxon>
        <taxon>Bacillales</taxon>
        <taxon>Anoxybacillaceae</taxon>
        <taxon>Anoxybacillus</taxon>
    </lineage>
</organism>
<dbReference type="RefSeq" id="WP_167338083.1">
    <property type="nucleotide sequence ID" value="NZ_BAABDZ010000031.1"/>
</dbReference>
<reference evidence="2" key="1">
    <citation type="submission" date="2015-08" db="EMBL/GenBank/DDBJ databases">
        <authorList>
            <person name="Varghese N."/>
        </authorList>
    </citation>
    <scope>NUCLEOTIDE SEQUENCE [LARGE SCALE GENOMIC DNA]</scope>
    <source>
        <strain evidence="2">DSM 27374</strain>
    </source>
</reference>
<dbReference type="Proteomes" id="UP000182738">
    <property type="component" value="Unassembled WGS sequence"/>
</dbReference>
<proteinExistence type="predicted"/>
<gene>
    <name evidence="1" type="ORF">Ga0061060_102114</name>
</gene>
<dbReference type="AlphaFoldDB" id="A0A0K6GKK6"/>
<dbReference type="STRING" id="1325335.GCA_001418025_00350"/>